<feature type="non-terminal residue" evidence="1">
    <location>
        <position position="95"/>
    </location>
</feature>
<dbReference type="InterPro" id="IPR028082">
    <property type="entry name" value="Peripla_BP_I"/>
</dbReference>
<comment type="caution">
    <text evidence="1">The sequence shown here is derived from an EMBL/GenBank/DDBJ whole genome shotgun (WGS) entry which is preliminary data.</text>
</comment>
<proteinExistence type="predicted"/>
<dbReference type="EMBL" id="BARU01047476">
    <property type="protein sequence ID" value="GAH99613.1"/>
    <property type="molecule type" value="Genomic_DNA"/>
</dbReference>
<accession>X1LZS1</accession>
<dbReference type="AlphaFoldDB" id="X1LZS1"/>
<dbReference type="SUPFAM" id="SSF53822">
    <property type="entry name" value="Periplasmic binding protein-like I"/>
    <property type="match status" value="1"/>
</dbReference>
<sequence>MGFYEASDYDTNWAILNAVLAAGSQEALDVMPLIQTVTYNMYGASGWTKLNSDDDRDIISYDIWGVDYVAVDDPRFVRYGVFDGTSLKVSWDTSL</sequence>
<evidence type="ECO:0000313" key="1">
    <source>
        <dbReference type="EMBL" id="GAH99613.1"/>
    </source>
</evidence>
<gene>
    <name evidence="1" type="ORF">S03H2_71124</name>
</gene>
<organism evidence="1">
    <name type="scientific">marine sediment metagenome</name>
    <dbReference type="NCBI Taxonomy" id="412755"/>
    <lineage>
        <taxon>unclassified sequences</taxon>
        <taxon>metagenomes</taxon>
        <taxon>ecological metagenomes</taxon>
    </lineage>
</organism>
<reference evidence="1" key="1">
    <citation type="journal article" date="2014" name="Front. Microbiol.">
        <title>High frequency of phylogenetically diverse reductive dehalogenase-homologous genes in deep subseafloor sedimentary metagenomes.</title>
        <authorList>
            <person name="Kawai M."/>
            <person name="Futagami T."/>
            <person name="Toyoda A."/>
            <person name="Takaki Y."/>
            <person name="Nishi S."/>
            <person name="Hori S."/>
            <person name="Arai W."/>
            <person name="Tsubouchi T."/>
            <person name="Morono Y."/>
            <person name="Uchiyama I."/>
            <person name="Ito T."/>
            <person name="Fujiyama A."/>
            <person name="Inagaki F."/>
            <person name="Takami H."/>
        </authorList>
    </citation>
    <scope>NUCLEOTIDE SEQUENCE</scope>
    <source>
        <strain evidence="1">Expedition CK06-06</strain>
    </source>
</reference>
<protein>
    <submittedName>
        <fullName evidence="1">Uncharacterized protein</fullName>
    </submittedName>
</protein>
<name>X1LZS1_9ZZZZ</name>